<feature type="non-terminal residue" evidence="10">
    <location>
        <position position="1"/>
    </location>
</feature>
<dbReference type="GO" id="GO:0005829">
    <property type="term" value="C:cytosol"/>
    <property type="evidence" value="ECO:0007669"/>
    <property type="project" value="GOC"/>
</dbReference>
<gene>
    <name evidence="10" type="ORF">BCR33DRAFT_817487</name>
</gene>
<dbReference type="InterPro" id="IPR019185">
    <property type="entry name" value="Integral_membrane_SYS1-rel"/>
</dbReference>
<organism evidence="10 11">
    <name type="scientific">Rhizoclosmatium globosum</name>
    <dbReference type="NCBI Taxonomy" id="329046"/>
    <lineage>
        <taxon>Eukaryota</taxon>
        <taxon>Fungi</taxon>
        <taxon>Fungi incertae sedis</taxon>
        <taxon>Chytridiomycota</taxon>
        <taxon>Chytridiomycota incertae sedis</taxon>
        <taxon>Chytridiomycetes</taxon>
        <taxon>Chytridiales</taxon>
        <taxon>Chytriomycetaceae</taxon>
        <taxon>Rhizoclosmatium</taxon>
    </lineage>
</organism>
<dbReference type="GO" id="GO:0006895">
    <property type="term" value="P:Golgi to endosome transport"/>
    <property type="evidence" value="ECO:0007669"/>
    <property type="project" value="TreeGrafter"/>
</dbReference>
<dbReference type="PANTHER" id="PTHR12952:SF0">
    <property type="entry name" value="PROTEIN SYS1 HOMOLOG"/>
    <property type="match status" value="1"/>
</dbReference>
<evidence type="ECO:0000256" key="8">
    <source>
        <dbReference type="ARBA" id="ARBA00023136"/>
    </source>
</evidence>
<dbReference type="GO" id="GO:0043001">
    <property type="term" value="P:Golgi to plasma membrane protein transport"/>
    <property type="evidence" value="ECO:0007669"/>
    <property type="project" value="TreeGrafter"/>
</dbReference>
<sequence length="113" mass="13054">SFRIHVFDPLYTILQILSYQSAGYLTLSISIVLVETLAGSPVTLDHIFNWHWMRLDAVLGWFIAFAFLFNACVCAFHLLHIVQRTRQCADFALTFYFSISSSHGYTVDRFRGR</sequence>
<protein>
    <submittedName>
        <fullName evidence="10">Uncharacterized protein</fullName>
    </submittedName>
</protein>
<comment type="subcellular location">
    <subcellularLocation>
        <location evidence="1">Golgi apparatus membrane</location>
        <topology evidence="1">Multi-pass membrane protein</topology>
    </subcellularLocation>
</comment>
<reference evidence="10 11" key="1">
    <citation type="submission" date="2016-07" db="EMBL/GenBank/DDBJ databases">
        <title>Pervasive Adenine N6-methylation of Active Genes in Fungi.</title>
        <authorList>
            <consortium name="DOE Joint Genome Institute"/>
            <person name="Mondo S.J."/>
            <person name="Dannebaum R.O."/>
            <person name="Kuo R.C."/>
            <person name="Labutti K."/>
            <person name="Haridas S."/>
            <person name="Kuo A."/>
            <person name="Salamov A."/>
            <person name="Ahrendt S.R."/>
            <person name="Lipzen A."/>
            <person name="Sullivan W."/>
            <person name="Andreopoulos W.B."/>
            <person name="Clum A."/>
            <person name="Lindquist E."/>
            <person name="Daum C."/>
            <person name="Ramamoorthy G.K."/>
            <person name="Gryganskyi A."/>
            <person name="Culley D."/>
            <person name="Magnuson J.K."/>
            <person name="James T.Y."/>
            <person name="O'Malley M.A."/>
            <person name="Stajich J.E."/>
            <person name="Spatafora J.W."/>
            <person name="Visel A."/>
            <person name="Grigoriev I.V."/>
        </authorList>
    </citation>
    <scope>NUCLEOTIDE SEQUENCE [LARGE SCALE GENOMIC DNA]</scope>
    <source>
        <strain evidence="10 11">JEL800</strain>
    </source>
</reference>
<evidence type="ECO:0000256" key="4">
    <source>
        <dbReference type="ARBA" id="ARBA00022692"/>
    </source>
</evidence>
<evidence type="ECO:0000256" key="1">
    <source>
        <dbReference type="ARBA" id="ARBA00004653"/>
    </source>
</evidence>
<evidence type="ECO:0000256" key="3">
    <source>
        <dbReference type="ARBA" id="ARBA00022448"/>
    </source>
</evidence>
<accession>A0A1Y2CBI5</accession>
<proteinExistence type="inferred from homology"/>
<dbReference type="GO" id="GO:0000139">
    <property type="term" value="C:Golgi membrane"/>
    <property type="evidence" value="ECO:0007669"/>
    <property type="project" value="UniProtKB-SubCell"/>
</dbReference>
<dbReference type="OrthoDB" id="542931at2759"/>
<feature type="transmembrane region" description="Helical" evidence="9">
    <location>
        <begin position="58"/>
        <end position="79"/>
    </location>
</feature>
<dbReference type="GO" id="GO:0034067">
    <property type="term" value="P:protein localization to Golgi apparatus"/>
    <property type="evidence" value="ECO:0007669"/>
    <property type="project" value="TreeGrafter"/>
</dbReference>
<evidence type="ECO:0000313" key="11">
    <source>
        <dbReference type="Proteomes" id="UP000193642"/>
    </source>
</evidence>
<comment type="caution">
    <text evidence="10">The sequence shown here is derived from an EMBL/GenBank/DDBJ whole genome shotgun (WGS) entry which is preliminary data.</text>
</comment>
<dbReference type="GO" id="GO:0005802">
    <property type="term" value="C:trans-Golgi network"/>
    <property type="evidence" value="ECO:0007669"/>
    <property type="project" value="TreeGrafter"/>
</dbReference>
<dbReference type="Proteomes" id="UP000193642">
    <property type="component" value="Unassembled WGS sequence"/>
</dbReference>
<evidence type="ECO:0000256" key="6">
    <source>
        <dbReference type="ARBA" id="ARBA00022989"/>
    </source>
</evidence>
<evidence type="ECO:0000313" key="10">
    <source>
        <dbReference type="EMBL" id="ORY44399.1"/>
    </source>
</evidence>
<keyword evidence="11" id="KW-1185">Reference proteome</keyword>
<keyword evidence="4 9" id="KW-0812">Transmembrane</keyword>
<keyword evidence="6 9" id="KW-1133">Transmembrane helix</keyword>
<name>A0A1Y2CBI5_9FUNG</name>
<keyword evidence="7" id="KW-0333">Golgi apparatus</keyword>
<evidence type="ECO:0000256" key="2">
    <source>
        <dbReference type="ARBA" id="ARBA00008160"/>
    </source>
</evidence>
<dbReference type="PANTHER" id="PTHR12952">
    <property type="entry name" value="SYS1"/>
    <property type="match status" value="1"/>
</dbReference>
<dbReference type="STRING" id="329046.A0A1Y2CBI5"/>
<feature type="transmembrane region" description="Helical" evidence="9">
    <location>
        <begin position="21"/>
        <end position="38"/>
    </location>
</feature>
<evidence type="ECO:0000256" key="9">
    <source>
        <dbReference type="SAM" id="Phobius"/>
    </source>
</evidence>
<evidence type="ECO:0000256" key="5">
    <source>
        <dbReference type="ARBA" id="ARBA00022927"/>
    </source>
</evidence>
<evidence type="ECO:0000256" key="7">
    <source>
        <dbReference type="ARBA" id="ARBA00023034"/>
    </source>
</evidence>
<dbReference type="Pfam" id="PF09801">
    <property type="entry name" value="SYS1"/>
    <property type="match status" value="1"/>
</dbReference>
<keyword evidence="5" id="KW-0653">Protein transport</keyword>
<comment type="similarity">
    <text evidence="2">Belongs to the SYS1 family.</text>
</comment>
<keyword evidence="3" id="KW-0813">Transport</keyword>
<dbReference type="EMBL" id="MCGO01000022">
    <property type="protein sequence ID" value="ORY44399.1"/>
    <property type="molecule type" value="Genomic_DNA"/>
</dbReference>
<keyword evidence="8 9" id="KW-0472">Membrane</keyword>
<dbReference type="AlphaFoldDB" id="A0A1Y2CBI5"/>